<evidence type="ECO:0000313" key="1">
    <source>
        <dbReference type="EMBL" id="QPJ58563.1"/>
    </source>
</evidence>
<dbReference type="KEGG" id="psup:E5P55_01240"/>
<dbReference type="Proteomes" id="UP000594451">
    <property type="component" value="Chromosome"/>
</dbReference>
<sequence>MYKTKFKQCFNIFPPSFFYIKLNLTRYALTKMFNLLPNKFTILLGSGLTGSNIHVKLINHFQKS</sequence>
<dbReference type="EMBL" id="CP039370">
    <property type="protein sequence ID" value="QPJ58563.1"/>
    <property type="molecule type" value="Genomic_DNA"/>
</dbReference>
<accession>A0A7T0BRS9</accession>
<evidence type="ECO:0000313" key="2">
    <source>
        <dbReference type="Proteomes" id="UP000594451"/>
    </source>
</evidence>
<keyword evidence="2" id="KW-1185">Reference proteome</keyword>
<proteinExistence type="predicted"/>
<dbReference type="AlphaFoldDB" id="A0A7T0BRS9"/>
<organism evidence="1 2">
    <name type="scientific">Candidatus Pinguicoccus supinus</name>
    <dbReference type="NCBI Taxonomy" id="2529394"/>
    <lineage>
        <taxon>Bacteria</taxon>
        <taxon>Pseudomonadati</taxon>
        <taxon>Verrucomicrobiota</taxon>
        <taxon>Candidatus Pinguicoccus</taxon>
    </lineage>
</organism>
<reference evidence="1 2" key="1">
    <citation type="journal article" date="2020" name="Sci. Rep.">
        <title>Morphology, ultrastructure, genomics, and phylogeny of Euplotes vanleeuwenhoeki sp. nov. and its ultra-reduced endosymbiont Candidatus Pinguicoccus supinus sp. nov.</title>
        <authorList>
            <person name="Serra V."/>
            <person name="Gammuto L."/>
            <person name="Nitla V."/>
            <person name="Castelli M."/>
            <person name="Lanzoni O."/>
            <person name="Sassera D."/>
            <person name="Bandi C."/>
            <person name="Sandeep B.V."/>
            <person name="Verni F."/>
            <person name="Modeo L."/>
            <person name="Petroni G."/>
        </authorList>
    </citation>
    <scope>NUCLEOTIDE SEQUENCE [LARGE SCALE GENOMIC DNA]</scope>
    <source>
        <strain evidence="1 2">KKR18_Esm</strain>
    </source>
</reference>
<gene>
    <name evidence="1" type="ORF">E5P55_01240</name>
</gene>
<name>A0A7T0BRS9_9BACT</name>
<protein>
    <submittedName>
        <fullName evidence="1">Uncharacterized protein</fullName>
    </submittedName>
</protein>